<keyword evidence="6 7" id="KW-0862">Zinc</keyword>
<protein>
    <recommendedName>
        <fullName evidence="7">Peptide hydrolase</fullName>
        <ecNumber evidence="7">3.4.-.-</ecNumber>
    </recommendedName>
</protein>
<keyword evidence="4 7" id="KW-0479">Metal-binding</keyword>
<comment type="similarity">
    <text evidence="2">Belongs to the peptidase M28 family. M28B subfamily.</text>
</comment>
<reference evidence="10 11" key="1">
    <citation type="submission" date="2023-01" db="EMBL/GenBank/DDBJ databases">
        <title>Analysis of 21 Apiospora genomes using comparative genomics revels a genus with tremendous synthesis potential of carbohydrate active enzymes and secondary metabolites.</title>
        <authorList>
            <person name="Sorensen T."/>
        </authorList>
    </citation>
    <scope>NUCLEOTIDE SEQUENCE [LARGE SCALE GENOMIC DNA]</scope>
    <source>
        <strain evidence="10 11">CBS 135458</strain>
    </source>
</reference>
<evidence type="ECO:0000256" key="4">
    <source>
        <dbReference type="ARBA" id="ARBA00022723"/>
    </source>
</evidence>
<evidence type="ECO:0000256" key="3">
    <source>
        <dbReference type="ARBA" id="ARBA00022670"/>
    </source>
</evidence>
<dbReference type="InterPro" id="IPR046450">
    <property type="entry name" value="PA_dom_sf"/>
</dbReference>
<dbReference type="InterPro" id="IPR003137">
    <property type="entry name" value="PA_domain"/>
</dbReference>
<accession>A0ABR1TB95</accession>
<gene>
    <name evidence="10" type="ORF">PG994_012694</name>
</gene>
<feature type="domain" description="PA" evidence="8">
    <location>
        <begin position="127"/>
        <end position="219"/>
    </location>
</feature>
<dbReference type="CDD" id="cd04816">
    <property type="entry name" value="PA_SaNapH_like"/>
    <property type="match status" value="1"/>
</dbReference>
<dbReference type="EC" id="3.4.-.-" evidence="7"/>
<evidence type="ECO:0000256" key="1">
    <source>
        <dbReference type="ARBA" id="ARBA00001947"/>
    </source>
</evidence>
<keyword evidence="5 7" id="KW-0378">Hydrolase</keyword>
<dbReference type="PANTHER" id="PTHR12147:SF26">
    <property type="entry name" value="PEPTIDASE M28 DOMAIN-CONTAINING PROTEIN"/>
    <property type="match status" value="1"/>
</dbReference>
<sequence>MRNSMVMAAMLPLAARVMGTCKVKVESEKLQADIKTEGLMSHLEALNEIALAHGGNRAFGLPGYAASVDYVYGLVSQYPGAQAWKQDLPGLYNSVESIKFKVVDDEDSSIYVYGLTYSPSTSAEGLTAALVLGPEGAAGCDAANYAGLDVQDKIVLVQRFRCPTGGTLAGRVKPAKAAGAAAVIVYNDTPAKVTGGTLSEPSDDLAPCGFINEADGLALKERIAAGESVTAHFQQTQTIETRTTQNVILELEGGDEENVIMLGAHLDSVQAGPGINDDGSGTSLLLELSKALAKYKTKNKVRFAWWAAEENGLVGSKHYCANLATADVDRLVAYLNFDMVARGYFGVADTGGSSHGSIAPPGSEVIEQLWVEHFEAQGHKVTPAVLTNGSDYAAFWQVLNKPFGFLHTGTGQAQDPCYHQECDTIENPDPETLTVNAKAAAHMLAILSMDGAELIPKTPVNPFMFENVKTRSVGPDLIMIEELEALGERHLGCGHEV</sequence>
<dbReference type="InterPro" id="IPR007484">
    <property type="entry name" value="Peptidase_M28"/>
</dbReference>
<dbReference type="InterPro" id="IPR045175">
    <property type="entry name" value="M28_fam"/>
</dbReference>
<keyword evidence="7" id="KW-0732">Signal</keyword>
<proteinExistence type="inferred from homology"/>
<comment type="cofactor">
    <cofactor evidence="1">
        <name>Zn(2+)</name>
        <dbReference type="ChEBI" id="CHEBI:29105"/>
    </cofactor>
</comment>
<dbReference type="Proteomes" id="UP001480595">
    <property type="component" value="Unassembled WGS sequence"/>
</dbReference>
<keyword evidence="3 7" id="KW-0645">Protease</keyword>
<feature type="chain" id="PRO_5044992979" description="Peptide hydrolase" evidence="7">
    <location>
        <begin position="20"/>
        <end position="497"/>
    </location>
</feature>
<evidence type="ECO:0000259" key="8">
    <source>
        <dbReference type="Pfam" id="PF02225"/>
    </source>
</evidence>
<keyword evidence="11" id="KW-1185">Reference proteome</keyword>
<dbReference type="SUPFAM" id="SSF53187">
    <property type="entry name" value="Zn-dependent exopeptidases"/>
    <property type="match status" value="1"/>
</dbReference>
<organism evidence="10 11">
    <name type="scientific">Apiospora phragmitis</name>
    <dbReference type="NCBI Taxonomy" id="2905665"/>
    <lineage>
        <taxon>Eukaryota</taxon>
        <taxon>Fungi</taxon>
        <taxon>Dikarya</taxon>
        <taxon>Ascomycota</taxon>
        <taxon>Pezizomycotina</taxon>
        <taxon>Sordariomycetes</taxon>
        <taxon>Xylariomycetidae</taxon>
        <taxon>Amphisphaeriales</taxon>
        <taxon>Apiosporaceae</taxon>
        <taxon>Apiospora</taxon>
    </lineage>
</organism>
<dbReference type="Gene3D" id="3.50.30.30">
    <property type="match status" value="1"/>
</dbReference>
<dbReference type="SUPFAM" id="SSF52025">
    <property type="entry name" value="PA domain"/>
    <property type="match status" value="1"/>
</dbReference>
<evidence type="ECO:0000256" key="7">
    <source>
        <dbReference type="RuleBase" id="RU361240"/>
    </source>
</evidence>
<feature type="domain" description="Peptidase M28" evidence="9">
    <location>
        <begin position="246"/>
        <end position="442"/>
    </location>
</feature>
<evidence type="ECO:0000256" key="2">
    <source>
        <dbReference type="ARBA" id="ARBA00005634"/>
    </source>
</evidence>
<dbReference type="EMBL" id="JAQQWL010000012">
    <property type="protein sequence ID" value="KAK8043856.1"/>
    <property type="molecule type" value="Genomic_DNA"/>
</dbReference>
<name>A0ABR1TB95_9PEZI</name>
<evidence type="ECO:0000256" key="6">
    <source>
        <dbReference type="ARBA" id="ARBA00022833"/>
    </source>
</evidence>
<feature type="signal peptide" evidence="7">
    <location>
        <begin position="1"/>
        <end position="19"/>
    </location>
</feature>
<evidence type="ECO:0000256" key="5">
    <source>
        <dbReference type="ARBA" id="ARBA00022801"/>
    </source>
</evidence>
<dbReference type="PANTHER" id="PTHR12147">
    <property type="entry name" value="METALLOPEPTIDASE M28 FAMILY MEMBER"/>
    <property type="match status" value="1"/>
</dbReference>
<dbReference type="Pfam" id="PF04389">
    <property type="entry name" value="Peptidase_M28"/>
    <property type="match status" value="1"/>
</dbReference>
<dbReference type="Gene3D" id="3.40.630.10">
    <property type="entry name" value="Zn peptidases"/>
    <property type="match status" value="1"/>
</dbReference>
<comment type="caution">
    <text evidence="10">The sequence shown here is derived from an EMBL/GenBank/DDBJ whole genome shotgun (WGS) entry which is preliminary data.</text>
</comment>
<dbReference type="RefSeq" id="XP_066710251.1">
    <property type="nucleotide sequence ID" value="XM_066864103.1"/>
</dbReference>
<evidence type="ECO:0000313" key="11">
    <source>
        <dbReference type="Proteomes" id="UP001480595"/>
    </source>
</evidence>
<dbReference type="Pfam" id="PF02225">
    <property type="entry name" value="PA"/>
    <property type="match status" value="1"/>
</dbReference>
<dbReference type="GeneID" id="92097166"/>
<evidence type="ECO:0000259" key="9">
    <source>
        <dbReference type="Pfam" id="PF04389"/>
    </source>
</evidence>
<evidence type="ECO:0000313" key="10">
    <source>
        <dbReference type="EMBL" id="KAK8043856.1"/>
    </source>
</evidence>